<dbReference type="HAMAP" id="MF_00445">
    <property type="entry name" value="NDH1_NuoN_1"/>
    <property type="match status" value="1"/>
</dbReference>
<dbReference type="GO" id="GO:0008137">
    <property type="term" value="F:NADH dehydrogenase (ubiquinone) activity"/>
    <property type="evidence" value="ECO:0007669"/>
    <property type="project" value="InterPro"/>
</dbReference>
<feature type="domain" description="NADH:quinone oxidoreductase/Mrp antiporter transmembrane" evidence="7">
    <location>
        <begin position="120"/>
        <end position="404"/>
    </location>
</feature>
<evidence type="ECO:0000313" key="9">
    <source>
        <dbReference type="Proteomes" id="UP000183945"/>
    </source>
</evidence>
<dbReference type="RefSeq" id="WP_083572007.1">
    <property type="nucleotide sequence ID" value="NZ_FQVT01000001.1"/>
</dbReference>
<keyword evidence="5" id="KW-1003">Cell membrane</keyword>
<feature type="transmembrane region" description="Helical" evidence="5">
    <location>
        <begin position="156"/>
        <end position="175"/>
    </location>
</feature>
<dbReference type="InterPro" id="IPR001750">
    <property type="entry name" value="ND/Mrp_TM"/>
</dbReference>
<dbReference type="EMBL" id="FQVT01000001">
    <property type="protein sequence ID" value="SHF43109.1"/>
    <property type="molecule type" value="Genomic_DNA"/>
</dbReference>
<dbReference type="OrthoDB" id="9811718at2"/>
<feature type="transmembrane region" description="Helical" evidence="5">
    <location>
        <begin position="288"/>
        <end position="307"/>
    </location>
</feature>
<gene>
    <name evidence="5" type="primary">nuoN</name>
    <name evidence="8" type="ORF">SAMN05444483_10178</name>
</gene>
<evidence type="ECO:0000259" key="7">
    <source>
        <dbReference type="Pfam" id="PF00361"/>
    </source>
</evidence>
<keyword evidence="5" id="KW-0813">Transport</keyword>
<dbReference type="AlphaFoldDB" id="A0A1M5BKV9"/>
<evidence type="ECO:0000256" key="3">
    <source>
        <dbReference type="ARBA" id="ARBA00022989"/>
    </source>
</evidence>
<keyword evidence="4 5" id="KW-0472">Membrane</keyword>
<feature type="transmembrane region" description="Helical" evidence="5">
    <location>
        <begin position="12"/>
        <end position="30"/>
    </location>
</feature>
<dbReference type="GO" id="GO:0048038">
    <property type="term" value="F:quinone binding"/>
    <property type="evidence" value="ECO:0007669"/>
    <property type="project" value="UniProtKB-KW"/>
</dbReference>
<feature type="transmembrane region" description="Helical" evidence="5">
    <location>
        <begin position="102"/>
        <end position="119"/>
    </location>
</feature>
<keyword evidence="9" id="KW-1185">Reference proteome</keyword>
<feature type="transmembrane region" description="Helical" evidence="5">
    <location>
        <begin position="389"/>
        <end position="409"/>
    </location>
</feature>
<feature type="transmembrane region" description="Helical" evidence="5">
    <location>
        <begin position="125"/>
        <end position="144"/>
    </location>
</feature>
<keyword evidence="3 5" id="KW-1133">Transmembrane helix</keyword>
<dbReference type="EC" id="7.1.1.-" evidence="5"/>
<comment type="catalytic activity">
    <reaction evidence="5">
        <text>a quinone + NADH + 5 H(+)(in) = a quinol + NAD(+) + 4 H(+)(out)</text>
        <dbReference type="Rhea" id="RHEA:57888"/>
        <dbReference type="ChEBI" id="CHEBI:15378"/>
        <dbReference type="ChEBI" id="CHEBI:24646"/>
        <dbReference type="ChEBI" id="CHEBI:57540"/>
        <dbReference type="ChEBI" id="CHEBI:57945"/>
        <dbReference type="ChEBI" id="CHEBI:132124"/>
    </reaction>
</comment>
<evidence type="ECO:0000256" key="2">
    <source>
        <dbReference type="ARBA" id="ARBA00022692"/>
    </source>
</evidence>
<comment type="function">
    <text evidence="5">NDH-1 shuttles electrons from NADH, via FMN and iron-sulfur (Fe-S) centers, to quinones in the respiratory chain. The immediate electron acceptor for the enzyme in this species is believed to be a menaquinone. Couples the redox reaction to proton translocation (for every two electrons transferred, four hydrogen ions are translocated across the cytoplasmic membrane), and thus conserves the redox energy in a proton gradient.</text>
</comment>
<dbReference type="GO" id="GO:0042773">
    <property type="term" value="P:ATP synthesis coupled electron transport"/>
    <property type="evidence" value="ECO:0007669"/>
    <property type="project" value="InterPro"/>
</dbReference>
<feature type="transmembrane region" description="Helical" evidence="5">
    <location>
        <begin position="262"/>
        <end position="281"/>
    </location>
</feature>
<keyword evidence="2 5" id="KW-0812">Transmembrane</keyword>
<keyword evidence="5" id="KW-1278">Translocase</keyword>
<keyword evidence="5" id="KW-0520">NAD</keyword>
<sequence length="454" mass="48535">MGKMSEDLLTILPQIILLLTAMSALVFEMLRKPLGSLYTLIIGMLGALGLSIYRLGTVKTAFSGTFRSDELSQWAVIILSGAAIFIGLLVRQELKGTDREGTVYSLLAFSTLGSTLLAGSGDMMFLVLGVLISSLTGFALAAYPKTDSATEGAVKYFVYGSVTGAIMLFGLTYWAGISGSTLLSASENTNQPFLMLFGFGALIAGLGYAASLFPFHFWTPDTFEGAPVSIAAFLSVTPKIGAFFALAQVMKILPQHIVDYNLILAILAAFSMTYGNVVALWQNSLIRLLAYSTIAQAGFFLLGIIGINHSDLGISSLIMFGFAYAAMNIGAFAIVQQVGKKISHISGLAYKKPFMAVAMTVFLLSLVGIPPLAGFAGKFLLFSSAIDSGYTWLAVVGILNSAISLAVYLRIISPMFFKKQFENESSNQYLIQMVYISCFILTIGAGIAVQVIIV</sequence>
<feature type="transmembrane region" description="Helical" evidence="5">
    <location>
        <begin position="313"/>
        <end position="335"/>
    </location>
</feature>
<organism evidence="8 9">
    <name type="scientific">Salegentibacter echinorum</name>
    <dbReference type="NCBI Taxonomy" id="1073325"/>
    <lineage>
        <taxon>Bacteria</taxon>
        <taxon>Pseudomonadati</taxon>
        <taxon>Bacteroidota</taxon>
        <taxon>Flavobacteriia</taxon>
        <taxon>Flavobacteriales</taxon>
        <taxon>Flavobacteriaceae</taxon>
        <taxon>Salegentibacter</taxon>
    </lineage>
</organism>
<evidence type="ECO:0000313" key="8">
    <source>
        <dbReference type="EMBL" id="SHF43109.1"/>
    </source>
</evidence>
<dbReference type="GO" id="GO:0012505">
    <property type="term" value="C:endomembrane system"/>
    <property type="evidence" value="ECO:0007669"/>
    <property type="project" value="UniProtKB-SubCell"/>
</dbReference>
<dbReference type="Proteomes" id="UP000183945">
    <property type="component" value="Unassembled WGS sequence"/>
</dbReference>
<evidence type="ECO:0000256" key="6">
    <source>
        <dbReference type="RuleBase" id="RU000320"/>
    </source>
</evidence>
<dbReference type="PANTHER" id="PTHR22773">
    <property type="entry name" value="NADH DEHYDROGENASE"/>
    <property type="match status" value="1"/>
</dbReference>
<accession>A0A1M5BKV9</accession>
<protein>
    <recommendedName>
        <fullName evidence="5">NADH-quinone oxidoreductase subunit N</fullName>
        <ecNumber evidence="5">7.1.1.-</ecNumber>
    </recommendedName>
    <alternativeName>
        <fullName evidence="5">NADH dehydrogenase I subunit N</fullName>
    </alternativeName>
    <alternativeName>
        <fullName evidence="5">NDH-1 subunit N</fullName>
    </alternativeName>
</protein>
<proteinExistence type="inferred from homology"/>
<feature type="transmembrane region" description="Helical" evidence="5">
    <location>
        <begin position="230"/>
        <end position="250"/>
    </location>
</feature>
<evidence type="ECO:0000256" key="5">
    <source>
        <dbReference type="HAMAP-Rule" id="MF_00445"/>
    </source>
</evidence>
<dbReference type="GO" id="GO:0005886">
    <property type="term" value="C:plasma membrane"/>
    <property type="evidence" value="ECO:0007669"/>
    <property type="project" value="UniProtKB-SubCell"/>
</dbReference>
<evidence type="ECO:0000256" key="1">
    <source>
        <dbReference type="ARBA" id="ARBA00004127"/>
    </source>
</evidence>
<feature type="transmembrane region" description="Helical" evidence="5">
    <location>
        <begin position="37"/>
        <end position="56"/>
    </location>
</feature>
<dbReference type="InterPro" id="IPR010096">
    <property type="entry name" value="NADH-Q_OxRdtase_suN/2"/>
</dbReference>
<feature type="transmembrane region" description="Helical" evidence="5">
    <location>
        <begin position="429"/>
        <end position="453"/>
    </location>
</feature>
<comment type="similarity">
    <text evidence="5">Belongs to the complex I subunit 2 family.</text>
</comment>
<comment type="subcellular location">
    <subcellularLocation>
        <location evidence="5">Cell membrane</location>
        <topology evidence="5">Multi-pass membrane protein</topology>
    </subcellularLocation>
    <subcellularLocation>
        <location evidence="1">Endomembrane system</location>
        <topology evidence="1">Multi-pass membrane protein</topology>
    </subcellularLocation>
    <subcellularLocation>
        <location evidence="6">Membrane</location>
        <topology evidence="6">Multi-pass membrane protein</topology>
    </subcellularLocation>
</comment>
<feature type="transmembrane region" description="Helical" evidence="5">
    <location>
        <begin position="195"/>
        <end position="218"/>
    </location>
</feature>
<reference evidence="9" key="1">
    <citation type="submission" date="2016-11" db="EMBL/GenBank/DDBJ databases">
        <authorList>
            <person name="Varghese N."/>
            <person name="Submissions S."/>
        </authorList>
    </citation>
    <scope>NUCLEOTIDE SEQUENCE [LARGE SCALE GENOMIC DNA]</scope>
    <source>
        <strain evidence="9">DSM 24579</strain>
    </source>
</reference>
<evidence type="ECO:0000256" key="4">
    <source>
        <dbReference type="ARBA" id="ARBA00023136"/>
    </source>
</evidence>
<feature type="transmembrane region" description="Helical" evidence="5">
    <location>
        <begin position="356"/>
        <end position="377"/>
    </location>
</feature>
<comment type="subunit">
    <text evidence="5">NDH-1 is composed of 14 different subunits. Subunits NuoA, H, J, K, L, M, N constitute the membrane sector of the complex.</text>
</comment>
<dbReference type="STRING" id="1073325.SAMN05444483_10178"/>
<dbReference type="Pfam" id="PF00361">
    <property type="entry name" value="Proton_antipo_M"/>
    <property type="match status" value="1"/>
</dbReference>
<feature type="transmembrane region" description="Helical" evidence="5">
    <location>
        <begin position="71"/>
        <end position="90"/>
    </location>
</feature>
<keyword evidence="5" id="KW-0874">Quinone</keyword>
<name>A0A1M5BKV9_SALEC</name>
<dbReference type="GO" id="GO:0050136">
    <property type="term" value="F:NADH dehydrogenase (quinone) (non-electrogenic) activity"/>
    <property type="evidence" value="ECO:0007669"/>
    <property type="project" value="UniProtKB-UniRule"/>
</dbReference>